<dbReference type="InterPro" id="IPR011527">
    <property type="entry name" value="ABC1_TM_dom"/>
</dbReference>
<dbReference type="Pfam" id="PF00664">
    <property type="entry name" value="ABC_membrane"/>
    <property type="match status" value="1"/>
</dbReference>
<feature type="transmembrane region" description="Helical" evidence="9">
    <location>
        <begin position="216"/>
        <end position="235"/>
    </location>
</feature>
<evidence type="ECO:0000256" key="5">
    <source>
        <dbReference type="ARBA" id="ARBA00022741"/>
    </source>
</evidence>
<evidence type="ECO:0000256" key="2">
    <source>
        <dbReference type="ARBA" id="ARBA00022448"/>
    </source>
</evidence>
<organism evidence="12 13">
    <name type="scientific">Algisphaera agarilytica</name>
    <dbReference type="NCBI Taxonomy" id="1385975"/>
    <lineage>
        <taxon>Bacteria</taxon>
        <taxon>Pseudomonadati</taxon>
        <taxon>Planctomycetota</taxon>
        <taxon>Phycisphaerae</taxon>
        <taxon>Phycisphaerales</taxon>
        <taxon>Phycisphaeraceae</taxon>
        <taxon>Algisphaera</taxon>
    </lineage>
</organism>
<keyword evidence="5" id="KW-0547">Nucleotide-binding</keyword>
<evidence type="ECO:0000256" key="3">
    <source>
        <dbReference type="ARBA" id="ARBA00022475"/>
    </source>
</evidence>
<dbReference type="SMART" id="SM00382">
    <property type="entry name" value="AAA"/>
    <property type="match status" value="1"/>
</dbReference>
<dbReference type="CDD" id="cd07346">
    <property type="entry name" value="ABC_6TM_exporters"/>
    <property type="match status" value="1"/>
</dbReference>
<evidence type="ECO:0000259" key="10">
    <source>
        <dbReference type="PROSITE" id="PS50893"/>
    </source>
</evidence>
<evidence type="ECO:0000256" key="9">
    <source>
        <dbReference type="SAM" id="Phobius"/>
    </source>
</evidence>
<dbReference type="Proteomes" id="UP000541810">
    <property type="component" value="Unassembled WGS sequence"/>
</dbReference>
<evidence type="ECO:0000256" key="1">
    <source>
        <dbReference type="ARBA" id="ARBA00004651"/>
    </source>
</evidence>
<feature type="transmembrane region" description="Helical" evidence="9">
    <location>
        <begin position="295"/>
        <end position="318"/>
    </location>
</feature>
<dbReference type="PROSITE" id="PS50893">
    <property type="entry name" value="ABC_TRANSPORTER_2"/>
    <property type="match status" value="1"/>
</dbReference>
<dbReference type="PANTHER" id="PTHR24221:SF654">
    <property type="entry name" value="ATP-BINDING CASSETTE SUB-FAMILY B MEMBER 6"/>
    <property type="match status" value="1"/>
</dbReference>
<dbReference type="InterPro" id="IPR036640">
    <property type="entry name" value="ABC1_TM_sf"/>
</dbReference>
<dbReference type="SUPFAM" id="SSF90123">
    <property type="entry name" value="ABC transporter transmembrane region"/>
    <property type="match status" value="1"/>
</dbReference>
<gene>
    <name evidence="12" type="ORF">HNQ40_003226</name>
</gene>
<dbReference type="SUPFAM" id="SSF52540">
    <property type="entry name" value="P-loop containing nucleoside triphosphate hydrolases"/>
    <property type="match status" value="1"/>
</dbReference>
<dbReference type="CDD" id="cd03251">
    <property type="entry name" value="ABCC_MsbA"/>
    <property type="match status" value="1"/>
</dbReference>
<dbReference type="EMBL" id="JACHGY010000001">
    <property type="protein sequence ID" value="MBB6431420.1"/>
    <property type="molecule type" value="Genomic_DNA"/>
</dbReference>
<dbReference type="EC" id="3.6.3.-" evidence="12"/>
<dbReference type="GO" id="GO:0140359">
    <property type="term" value="F:ABC-type transporter activity"/>
    <property type="evidence" value="ECO:0007669"/>
    <property type="project" value="InterPro"/>
</dbReference>
<comment type="subcellular location">
    <subcellularLocation>
        <location evidence="1">Cell membrane</location>
        <topology evidence="1">Multi-pass membrane protein</topology>
    </subcellularLocation>
</comment>
<dbReference type="InterPro" id="IPR027417">
    <property type="entry name" value="P-loop_NTPase"/>
</dbReference>
<protein>
    <submittedName>
        <fullName evidence="12">ATP-binding cassette subfamily B protein/subfamily B ATP-binding cassette protein MsbA</fullName>
        <ecNumber evidence="12">3.6.3.-</ecNumber>
    </submittedName>
</protein>
<proteinExistence type="predicted"/>
<evidence type="ECO:0000256" key="4">
    <source>
        <dbReference type="ARBA" id="ARBA00022692"/>
    </source>
</evidence>
<keyword evidence="2" id="KW-0813">Transport</keyword>
<dbReference type="RefSeq" id="WP_184678888.1">
    <property type="nucleotide sequence ID" value="NZ_JACHGY010000001.1"/>
</dbReference>
<dbReference type="InterPro" id="IPR039421">
    <property type="entry name" value="Type_1_exporter"/>
</dbReference>
<comment type="caution">
    <text evidence="12">The sequence shown here is derived from an EMBL/GenBank/DDBJ whole genome shotgun (WGS) entry which is preliminary data.</text>
</comment>
<dbReference type="AlphaFoldDB" id="A0A7X0H8V0"/>
<accession>A0A7X0H8V0</accession>
<dbReference type="Gene3D" id="3.40.50.300">
    <property type="entry name" value="P-loop containing nucleotide triphosphate hydrolases"/>
    <property type="match status" value="1"/>
</dbReference>
<dbReference type="GO" id="GO:0005524">
    <property type="term" value="F:ATP binding"/>
    <property type="evidence" value="ECO:0007669"/>
    <property type="project" value="UniProtKB-KW"/>
</dbReference>
<dbReference type="PROSITE" id="PS50929">
    <property type="entry name" value="ABC_TM1F"/>
    <property type="match status" value="1"/>
</dbReference>
<keyword evidence="7 9" id="KW-1133">Transmembrane helix</keyword>
<evidence type="ECO:0000259" key="11">
    <source>
        <dbReference type="PROSITE" id="PS50929"/>
    </source>
</evidence>
<keyword evidence="6 12" id="KW-0067">ATP-binding</keyword>
<reference evidence="12 13" key="1">
    <citation type="submission" date="2020-08" db="EMBL/GenBank/DDBJ databases">
        <title>Genomic Encyclopedia of Type Strains, Phase IV (KMG-IV): sequencing the most valuable type-strain genomes for metagenomic binning, comparative biology and taxonomic classification.</title>
        <authorList>
            <person name="Goeker M."/>
        </authorList>
    </citation>
    <scope>NUCLEOTIDE SEQUENCE [LARGE SCALE GENOMIC DNA]</scope>
    <source>
        <strain evidence="12 13">DSM 103725</strain>
    </source>
</reference>
<keyword evidence="8 9" id="KW-0472">Membrane</keyword>
<keyword evidence="12" id="KW-0378">Hydrolase</keyword>
<keyword evidence="4 9" id="KW-0812">Transmembrane</keyword>
<evidence type="ECO:0000313" key="12">
    <source>
        <dbReference type="EMBL" id="MBB6431420.1"/>
    </source>
</evidence>
<keyword evidence="13" id="KW-1185">Reference proteome</keyword>
<feature type="transmembrane region" description="Helical" evidence="9">
    <location>
        <begin position="57"/>
        <end position="79"/>
    </location>
</feature>
<feature type="domain" description="ABC transporter" evidence="10">
    <location>
        <begin position="408"/>
        <end position="643"/>
    </location>
</feature>
<feature type="transmembrane region" description="Helical" evidence="9">
    <location>
        <begin position="346"/>
        <end position="370"/>
    </location>
</feature>
<dbReference type="PANTHER" id="PTHR24221">
    <property type="entry name" value="ATP-BINDING CASSETTE SUB-FAMILY B"/>
    <property type="match status" value="1"/>
</dbReference>
<evidence type="ECO:0000256" key="7">
    <source>
        <dbReference type="ARBA" id="ARBA00022989"/>
    </source>
</evidence>
<dbReference type="InterPro" id="IPR003439">
    <property type="entry name" value="ABC_transporter-like_ATP-bd"/>
</dbReference>
<dbReference type="Gene3D" id="1.20.1560.10">
    <property type="entry name" value="ABC transporter type 1, transmembrane domain"/>
    <property type="match status" value="1"/>
</dbReference>
<keyword evidence="3" id="KW-1003">Cell membrane</keyword>
<dbReference type="InterPro" id="IPR017871">
    <property type="entry name" value="ABC_transporter-like_CS"/>
</dbReference>
<name>A0A7X0H8V0_9BACT</name>
<feature type="domain" description="ABC transmembrane type-1" evidence="11">
    <location>
        <begin position="60"/>
        <end position="372"/>
    </location>
</feature>
<dbReference type="InterPro" id="IPR003593">
    <property type="entry name" value="AAA+_ATPase"/>
</dbReference>
<sequence>MSRSSSSRARFADYKIKLRDRRREPKKRDKRGNEIKRTRSFTQLLRAFLGLLRGHRLILAAALTTLTSATLIALVPLYAPKIVVDNVLGGQPVPEGLARWLPGSSGDTPKALLVTLVVFTLILAFVSVVIGLWGRWHATRITKRLQSDVRRRAFEHASRLPLHRVYELKTGGVAGILRDDAGAVGNLVFGMIYNPWRAVIQFLGTLIVLTTIDWKLLLGGLCILPVVWITHRTWIGRIRPMFRDVRRTRQHIDGHATEVFGGMRIVRAFGQQRAESGQFVGGNHMMIRQELNTWWWMRGIDTAWAVIIPVASALLLLYGGLRILDDNAAVEAGTLAPGKALTIGDLVVFLGYLAALLGPIATLAATAASLQNDLAALDRTLDLLEEPREMPSPLDALAVSRDTVHGRVEFDGVSFTYPKAEKPVFADISFTAEPGQTVALVGPSGAGKTTLCNLVARFYDPTVGRVTLDGTDLRDIDVDSYRNLLGVVEQDVFLFDGSVADNIAYAKADATADDIQRAAEQANAHEFIKDMPEGYATLIGERGVKLSGGQRQRLAIARAILADPRILILDEATSNLDTESERLIQASLSDLMQDRTSFVIAHRLSTITHADRILVIAHGQILEQGTHDQLMQAGGTYRGMIEMQLESTPTPTL</sequence>
<evidence type="ECO:0000313" key="13">
    <source>
        <dbReference type="Proteomes" id="UP000541810"/>
    </source>
</evidence>
<dbReference type="GO" id="GO:0005886">
    <property type="term" value="C:plasma membrane"/>
    <property type="evidence" value="ECO:0007669"/>
    <property type="project" value="UniProtKB-SubCell"/>
</dbReference>
<dbReference type="Pfam" id="PF00005">
    <property type="entry name" value="ABC_tran"/>
    <property type="match status" value="1"/>
</dbReference>
<dbReference type="FunFam" id="3.40.50.300:FF:000221">
    <property type="entry name" value="Multidrug ABC transporter ATP-binding protein"/>
    <property type="match status" value="1"/>
</dbReference>
<dbReference type="PROSITE" id="PS00211">
    <property type="entry name" value="ABC_TRANSPORTER_1"/>
    <property type="match status" value="1"/>
</dbReference>
<dbReference type="GO" id="GO:0034040">
    <property type="term" value="F:ATPase-coupled lipid transmembrane transporter activity"/>
    <property type="evidence" value="ECO:0007669"/>
    <property type="project" value="TreeGrafter"/>
</dbReference>
<feature type="transmembrane region" description="Helical" evidence="9">
    <location>
        <begin position="111"/>
        <end position="134"/>
    </location>
</feature>
<evidence type="ECO:0000256" key="6">
    <source>
        <dbReference type="ARBA" id="ARBA00022840"/>
    </source>
</evidence>
<evidence type="ECO:0000256" key="8">
    <source>
        <dbReference type="ARBA" id="ARBA00023136"/>
    </source>
</evidence>
<dbReference type="GO" id="GO:0016887">
    <property type="term" value="F:ATP hydrolysis activity"/>
    <property type="evidence" value="ECO:0007669"/>
    <property type="project" value="InterPro"/>
</dbReference>